<accession>C9YG99</accession>
<dbReference type="EMBL" id="FN543108">
    <property type="protein sequence ID" value="CBA33225.1"/>
    <property type="molecule type" value="Genomic_DNA"/>
</dbReference>
<organism evidence="1">
    <name type="scientific">Curvibacter symbiont subsp. Hydra magnipapillata</name>
    <dbReference type="NCBI Taxonomy" id="667019"/>
    <lineage>
        <taxon>Bacteria</taxon>
        <taxon>Pseudomonadati</taxon>
        <taxon>Pseudomonadota</taxon>
        <taxon>Betaproteobacteria</taxon>
        <taxon>Burkholderiales</taxon>
        <taxon>Comamonadaceae</taxon>
        <taxon>Curvibacter</taxon>
    </lineage>
</organism>
<name>C9YG99_CURXX</name>
<evidence type="ECO:0000313" key="1">
    <source>
        <dbReference type="EMBL" id="CBA33225.1"/>
    </source>
</evidence>
<sequence>MTYVIGGVAAKTDASGHFTYKSGDTVTFKVGDVVLGSAVAQAFMSPVTLISGATDETNVTVTNIAKFLQTVDDDNNPSNGIQITSGIHSAAVGRTINFAQTSSAYDSDTAVTNAYAALNGASTSGTHAAVGDSNAQTHLQGTLLAAMAGTYNGNYSGSSSGTFTFTVNSGGQITSGTISNTGGAVMTGNIASGGGFSSSNPGTLGGNPVTVSFSGTISAGASTVSGNWSVSGSGYNFSGTFSGKK</sequence>
<protein>
    <submittedName>
        <fullName evidence="1">Uncharacterized protein</fullName>
    </submittedName>
</protein>
<reference evidence="1" key="1">
    <citation type="journal article" date="2010" name="Nature">
        <title>The Dynamic genome of Hydra.</title>
        <authorList>
            <person name="Chapman J.A."/>
            <person name="Kirkness E.F."/>
            <person name="Simakov O."/>
            <person name="Hampson S.E."/>
            <person name="Mitros T."/>
            <person name="Weinmaier T."/>
            <person name="Rattei T."/>
            <person name="Balasubramanian P.G."/>
            <person name="Borman J."/>
            <person name="Busam D."/>
            <person name="Disbennett K."/>
            <person name="Pfannkoch C."/>
            <person name="Sumin N."/>
            <person name="Sutton G."/>
            <person name="Viswanathan L."/>
            <person name="Walenz B."/>
            <person name="Goodstein D.M."/>
            <person name="Hellsten U."/>
            <person name="Kawashima T."/>
            <person name="Prochnik S.E."/>
            <person name="Putnam N.H."/>
            <person name="Shu S."/>
            <person name="Blumberg B."/>
            <person name="Dana C.E."/>
            <person name="Gee L."/>
            <person name="Kibler D.F."/>
            <person name="Law L."/>
            <person name="Lindgens D."/>
            <person name="Martinez D.E."/>
            <person name="Peng J."/>
            <person name="Wigge P.A."/>
            <person name="Bertulat B."/>
            <person name="Guder C."/>
            <person name="Nakamura Y."/>
            <person name="Ozbek S."/>
            <person name="Watanabe H."/>
            <person name="Khalturin K."/>
            <person name="Hemmrich G."/>
            <person name="Franke A."/>
            <person name="Augustin R."/>
            <person name="Fraune S."/>
            <person name="Hayakawa E."/>
            <person name="Hayakawa S."/>
            <person name="Hirose M."/>
            <person name="Hwang J."/>
            <person name="Ikeo K."/>
            <person name="Nishimiya-Fujisawa C."/>
            <person name="Ogura A."/>
            <person name="Takahashi T."/>
            <person name="Steinmetz P.R."/>
            <person name="Zhang X."/>
            <person name="Aufschnaiter R."/>
            <person name="Eder M.K."/>
            <person name="Gorny A.K."/>
            <person name="Salvenmoser W."/>
            <person name="Heimberg A.M."/>
            <person name="Wheeler B.M."/>
            <person name="Peterson K.J."/>
            <person name="Boettger A."/>
            <person name="Tischler P."/>
            <person name="Wolf A."/>
            <person name="Gojobori T."/>
            <person name="Remington K.A."/>
            <person name="Strausberg R.L."/>
            <person name="Venter J."/>
            <person name="Technau U."/>
            <person name="Hobmayer B."/>
            <person name="Bosch T.C."/>
            <person name="Holstein T.W."/>
            <person name="Fujisawa T."/>
            <person name="Bode H.R."/>
            <person name="David C.N."/>
            <person name="Rokhsar D.S."/>
            <person name="Steele R.E."/>
        </authorList>
    </citation>
    <scope>NUCLEOTIDE SEQUENCE</scope>
</reference>
<gene>
    <name evidence="1" type="ORF">Csp_B17990</name>
</gene>
<dbReference type="AlphaFoldDB" id="C9YG99"/>
<proteinExistence type="predicted"/>